<name>A0A7C9CMN8_OPUST</name>
<reference evidence="1" key="1">
    <citation type="journal article" date="2013" name="J. Plant Res.">
        <title>Effect of fungi and light on seed germination of three Opuntia species from semiarid lands of central Mexico.</title>
        <authorList>
            <person name="Delgado-Sanchez P."/>
            <person name="Jimenez-Bremont J.F."/>
            <person name="Guerrero-Gonzalez Mde L."/>
            <person name="Flores J."/>
        </authorList>
    </citation>
    <scope>NUCLEOTIDE SEQUENCE</scope>
    <source>
        <tissue evidence="1">Cladode</tissue>
    </source>
</reference>
<dbReference type="EMBL" id="GISG01031696">
    <property type="protein sequence ID" value="MBA4620768.1"/>
    <property type="molecule type" value="Transcribed_RNA"/>
</dbReference>
<protein>
    <submittedName>
        <fullName evidence="1">Uncharacterized protein</fullName>
    </submittedName>
</protein>
<proteinExistence type="predicted"/>
<evidence type="ECO:0000313" key="1">
    <source>
        <dbReference type="EMBL" id="MBA4620767.1"/>
    </source>
</evidence>
<organism evidence="1">
    <name type="scientific">Opuntia streptacantha</name>
    <name type="common">Prickly pear cactus</name>
    <name type="synonym">Opuntia cardona</name>
    <dbReference type="NCBI Taxonomy" id="393608"/>
    <lineage>
        <taxon>Eukaryota</taxon>
        <taxon>Viridiplantae</taxon>
        <taxon>Streptophyta</taxon>
        <taxon>Embryophyta</taxon>
        <taxon>Tracheophyta</taxon>
        <taxon>Spermatophyta</taxon>
        <taxon>Magnoliopsida</taxon>
        <taxon>eudicotyledons</taxon>
        <taxon>Gunneridae</taxon>
        <taxon>Pentapetalae</taxon>
        <taxon>Caryophyllales</taxon>
        <taxon>Cactineae</taxon>
        <taxon>Cactaceae</taxon>
        <taxon>Opuntioideae</taxon>
        <taxon>Opuntia</taxon>
    </lineage>
</organism>
<reference evidence="1" key="2">
    <citation type="submission" date="2020-07" db="EMBL/GenBank/DDBJ databases">
        <authorList>
            <person name="Vera ALvarez R."/>
            <person name="Arias-Moreno D.M."/>
            <person name="Jimenez-Jacinto V."/>
            <person name="Jimenez-Bremont J.F."/>
            <person name="Swaminathan K."/>
            <person name="Moose S.P."/>
            <person name="Guerrero-Gonzalez M.L."/>
            <person name="Marino-Ramirez L."/>
            <person name="Landsman D."/>
            <person name="Rodriguez-Kessler M."/>
            <person name="Delgado-Sanchez P."/>
        </authorList>
    </citation>
    <scope>NUCLEOTIDE SEQUENCE</scope>
    <source>
        <tissue evidence="1">Cladode</tissue>
    </source>
</reference>
<sequence>MGDEVVVDVASCLRYGYNYVVISIEDAVRLIDTANALEAIEVQVAIPPHVGAKDYETIVKLLARSKFTRMKVVNPRDPSQIRAIIHRIMETIMEKPQRIKLIIVSSMVEVLNVEAMSGVQYHIAFPDSFPHQRQASIACVAYSRGFKVINGPFATPSPPARITPFWGHLCKLILKTDWTSFARITIRWMPLVVLLASGAYKGCTRRSKTETLEATSAAIDVTHNKETASWLIEEDSANYMEIKGFFFEPIRIDEHSPEPLQDFRKFMEDFVMRFLKKTFSIDGSTLEEVVFKLCEDYDKFSEAPEFKEVELCNWDDVNFHDLKHCGRFFINFAVAFVETAVEHFAKLSDKHSRKS</sequence>
<accession>A0A7C9CMN8</accession>
<dbReference type="AlphaFoldDB" id="A0A7C9CMN8"/>
<dbReference type="EMBL" id="GISG01031695">
    <property type="protein sequence ID" value="MBA4620767.1"/>
    <property type="molecule type" value="Transcribed_RNA"/>
</dbReference>